<dbReference type="GO" id="GO:0043022">
    <property type="term" value="F:ribosome binding"/>
    <property type="evidence" value="ECO:0007669"/>
    <property type="project" value="TreeGrafter"/>
</dbReference>
<dbReference type="InterPro" id="IPR001288">
    <property type="entry name" value="Translation_initiation_fac_3"/>
</dbReference>
<feature type="compositionally biased region" description="Polar residues" evidence="4">
    <location>
        <begin position="500"/>
        <end position="509"/>
    </location>
</feature>
<dbReference type="EMBL" id="NKQK01000014">
    <property type="protein sequence ID" value="PSS12120.1"/>
    <property type="molecule type" value="Genomic_DNA"/>
</dbReference>
<keyword evidence="3" id="KW-0648">Protein biosynthesis</keyword>
<gene>
    <name evidence="6" type="ORF">CEY00_Acc16331</name>
</gene>
<dbReference type="FunFam" id="3.30.110.10:FF:000005">
    <property type="entry name" value="Translation initiation factor 3 (IF-3) family protein"/>
    <property type="match status" value="1"/>
</dbReference>
<reference evidence="6 7" key="1">
    <citation type="submission" date="2017-07" db="EMBL/GenBank/DDBJ databases">
        <title>An improved, manually edited Actinidia chinensis var. chinensis (kiwifruit) genome highlights the challenges associated with draft genomes and gene prediction in plants.</title>
        <authorList>
            <person name="Pilkington S."/>
            <person name="Crowhurst R."/>
            <person name="Hilario E."/>
            <person name="Nardozza S."/>
            <person name="Fraser L."/>
            <person name="Peng Y."/>
            <person name="Gunaseelan K."/>
            <person name="Simpson R."/>
            <person name="Tahir J."/>
            <person name="Deroles S."/>
            <person name="Templeton K."/>
            <person name="Luo Z."/>
            <person name="Davy M."/>
            <person name="Cheng C."/>
            <person name="Mcneilage M."/>
            <person name="Scaglione D."/>
            <person name="Liu Y."/>
            <person name="Zhang Q."/>
            <person name="Datson P."/>
            <person name="De Silva N."/>
            <person name="Gardiner S."/>
            <person name="Bassett H."/>
            <person name="Chagne D."/>
            <person name="Mccallum J."/>
            <person name="Dzierzon H."/>
            <person name="Deng C."/>
            <person name="Wang Y.-Y."/>
            <person name="Barron N."/>
            <person name="Manako K."/>
            <person name="Bowen J."/>
            <person name="Foster T."/>
            <person name="Erridge Z."/>
            <person name="Tiffin H."/>
            <person name="Waite C."/>
            <person name="Davies K."/>
            <person name="Grierson E."/>
            <person name="Laing W."/>
            <person name="Kirk R."/>
            <person name="Chen X."/>
            <person name="Wood M."/>
            <person name="Montefiori M."/>
            <person name="Brummell D."/>
            <person name="Schwinn K."/>
            <person name="Catanach A."/>
            <person name="Fullerton C."/>
            <person name="Li D."/>
            <person name="Meiyalaghan S."/>
            <person name="Nieuwenhuizen N."/>
            <person name="Read N."/>
            <person name="Prakash R."/>
            <person name="Hunter D."/>
            <person name="Zhang H."/>
            <person name="Mckenzie M."/>
            <person name="Knabel M."/>
            <person name="Harris A."/>
            <person name="Allan A."/>
            <person name="Chen A."/>
            <person name="Janssen B."/>
            <person name="Plunkett B."/>
            <person name="Dwamena C."/>
            <person name="Voogd C."/>
            <person name="Leif D."/>
            <person name="Lafferty D."/>
            <person name="Souleyre E."/>
            <person name="Varkonyi-Gasic E."/>
            <person name="Gambi F."/>
            <person name="Hanley J."/>
            <person name="Yao J.-L."/>
            <person name="Cheung J."/>
            <person name="David K."/>
            <person name="Warren B."/>
            <person name="Marsh K."/>
            <person name="Snowden K."/>
            <person name="Lin-Wang K."/>
            <person name="Brian L."/>
            <person name="Martinez-Sanchez M."/>
            <person name="Wang M."/>
            <person name="Ileperuma N."/>
            <person name="Macnee N."/>
            <person name="Campin R."/>
            <person name="Mcatee P."/>
            <person name="Drummond R."/>
            <person name="Espley R."/>
            <person name="Ireland H."/>
            <person name="Wu R."/>
            <person name="Atkinson R."/>
            <person name="Karunairetnam S."/>
            <person name="Bulley S."/>
            <person name="Chunkath S."/>
            <person name="Hanley Z."/>
            <person name="Storey R."/>
            <person name="Thrimawithana A."/>
            <person name="Thomson S."/>
            <person name="David C."/>
            <person name="Testolin R."/>
        </authorList>
    </citation>
    <scope>NUCLEOTIDE SEQUENCE [LARGE SCALE GENOMIC DNA]</scope>
    <source>
        <strain evidence="7">cv. Red5</strain>
        <tissue evidence="6">Young leaf</tissue>
    </source>
</reference>
<dbReference type="SUPFAM" id="SSF55200">
    <property type="entry name" value="Translation initiation factor IF3, C-terminal domain"/>
    <property type="match status" value="1"/>
</dbReference>
<dbReference type="OMA" id="QNMNAYQ"/>
<dbReference type="PANTHER" id="PTHR10938:SF4">
    <property type="entry name" value="TRANSLATION INITIATION FACTOR IF3-1, MITOCHONDRIAL"/>
    <property type="match status" value="1"/>
</dbReference>
<dbReference type="InterPro" id="IPR019814">
    <property type="entry name" value="Translation_initiation_fac_3_N"/>
</dbReference>
<dbReference type="InterPro" id="IPR036787">
    <property type="entry name" value="T_IF-3_N_sf"/>
</dbReference>
<comment type="similarity">
    <text evidence="1">Belongs to the IF-3 family.</text>
</comment>
<dbReference type="GO" id="GO:0003743">
    <property type="term" value="F:translation initiation factor activity"/>
    <property type="evidence" value="ECO:0007669"/>
    <property type="project" value="UniProtKB-KW"/>
</dbReference>
<dbReference type="InterPro" id="IPR036788">
    <property type="entry name" value="T_IF-3_C_sf"/>
</dbReference>
<evidence type="ECO:0000256" key="4">
    <source>
        <dbReference type="SAM" id="MobiDB-lite"/>
    </source>
</evidence>
<dbReference type="OrthoDB" id="21573at2759"/>
<organism evidence="6 7">
    <name type="scientific">Actinidia chinensis var. chinensis</name>
    <name type="common">Chinese soft-hair kiwi</name>
    <dbReference type="NCBI Taxonomy" id="1590841"/>
    <lineage>
        <taxon>Eukaryota</taxon>
        <taxon>Viridiplantae</taxon>
        <taxon>Streptophyta</taxon>
        <taxon>Embryophyta</taxon>
        <taxon>Tracheophyta</taxon>
        <taxon>Spermatophyta</taxon>
        <taxon>Magnoliopsida</taxon>
        <taxon>eudicotyledons</taxon>
        <taxon>Gunneridae</taxon>
        <taxon>Pentapetalae</taxon>
        <taxon>asterids</taxon>
        <taxon>Ericales</taxon>
        <taxon>Actinidiaceae</taxon>
        <taxon>Actinidia</taxon>
    </lineage>
</organism>
<proteinExistence type="inferred from homology"/>
<protein>
    <submittedName>
        <fullName evidence="6">Translation initiation factor IF-3 like</fullName>
    </submittedName>
</protein>
<dbReference type="Proteomes" id="UP000241394">
    <property type="component" value="Chromosome LG14"/>
</dbReference>
<dbReference type="Gene3D" id="3.10.20.80">
    <property type="entry name" value="Translation initiation factor 3 (IF-3), N-terminal domain"/>
    <property type="match status" value="1"/>
</dbReference>
<evidence type="ECO:0000256" key="2">
    <source>
        <dbReference type="ARBA" id="ARBA00022540"/>
    </source>
</evidence>
<dbReference type="STRING" id="1590841.A0A2R6QQD3"/>
<dbReference type="InParanoid" id="A0A2R6QQD3"/>
<dbReference type="SUPFAM" id="SSF54364">
    <property type="entry name" value="Translation initiation factor IF3, N-terminal domain"/>
    <property type="match status" value="1"/>
</dbReference>
<dbReference type="AlphaFoldDB" id="A0A2R6QQD3"/>
<evidence type="ECO:0000256" key="3">
    <source>
        <dbReference type="ARBA" id="ARBA00022917"/>
    </source>
</evidence>
<reference evidence="7" key="2">
    <citation type="journal article" date="2018" name="BMC Genomics">
        <title>A manually annotated Actinidia chinensis var. chinensis (kiwifruit) genome highlights the challenges associated with draft genomes and gene prediction in plants.</title>
        <authorList>
            <person name="Pilkington S.M."/>
            <person name="Crowhurst R."/>
            <person name="Hilario E."/>
            <person name="Nardozza S."/>
            <person name="Fraser L."/>
            <person name="Peng Y."/>
            <person name="Gunaseelan K."/>
            <person name="Simpson R."/>
            <person name="Tahir J."/>
            <person name="Deroles S.C."/>
            <person name="Templeton K."/>
            <person name="Luo Z."/>
            <person name="Davy M."/>
            <person name="Cheng C."/>
            <person name="McNeilage M."/>
            <person name="Scaglione D."/>
            <person name="Liu Y."/>
            <person name="Zhang Q."/>
            <person name="Datson P."/>
            <person name="De Silva N."/>
            <person name="Gardiner S.E."/>
            <person name="Bassett H."/>
            <person name="Chagne D."/>
            <person name="McCallum J."/>
            <person name="Dzierzon H."/>
            <person name="Deng C."/>
            <person name="Wang Y.Y."/>
            <person name="Barron L."/>
            <person name="Manako K."/>
            <person name="Bowen J."/>
            <person name="Foster T.M."/>
            <person name="Erridge Z.A."/>
            <person name="Tiffin H."/>
            <person name="Waite C.N."/>
            <person name="Davies K.M."/>
            <person name="Grierson E.P."/>
            <person name="Laing W.A."/>
            <person name="Kirk R."/>
            <person name="Chen X."/>
            <person name="Wood M."/>
            <person name="Montefiori M."/>
            <person name="Brummell D.A."/>
            <person name="Schwinn K.E."/>
            <person name="Catanach A."/>
            <person name="Fullerton C."/>
            <person name="Li D."/>
            <person name="Meiyalaghan S."/>
            <person name="Nieuwenhuizen N."/>
            <person name="Read N."/>
            <person name="Prakash R."/>
            <person name="Hunter D."/>
            <person name="Zhang H."/>
            <person name="McKenzie M."/>
            <person name="Knabel M."/>
            <person name="Harris A."/>
            <person name="Allan A.C."/>
            <person name="Gleave A."/>
            <person name="Chen A."/>
            <person name="Janssen B.J."/>
            <person name="Plunkett B."/>
            <person name="Ampomah-Dwamena C."/>
            <person name="Voogd C."/>
            <person name="Leif D."/>
            <person name="Lafferty D."/>
            <person name="Souleyre E.J.F."/>
            <person name="Varkonyi-Gasic E."/>
            <person name="Gambi F."/>
            <person name="Hanley J."/>
            <person name="Yao J.L."/>
            <person name="Cheung J."/>
            <person name="David K.M."/>
            <person name="Warren B."/>
            <person name="Marsh K."/>
            <person name="Snowden K.C."/>
            <person name="Lin-Wang K."/>
            <person name="Brian L."/>
            <person name="Martinez-Sanchez M."/>
            <person name="Wang M."/>
            <person name="Ileperuma N."/>
            <person name="Macnee N."/>
            <person name="Campin R."/>
            <person name="McAtee P."/>
            <person name="Drummond R.S.M."/>
            <person name="Espley R.V."/>
            <person name="Ireland H.S."/>
            <person name="Wu R."/>
            <person name="Atkinson R.G."/>
            <person name="Karunairetnam S."/>
            <person name="Bulley S."/>
            <person name="Chunkath S."/>
            <person name="Hanley Z."/>
            <person name="Storey R."/>
            <person name="Thrimawithana A.H."/>
            <person name="Thomson S."/>
            <person name="David C."/>
            <person name="Testolin R."/>
            <person name="Huang H."/>
            <person name="Hellens R.P."/>
            <person name="Schaffer R.J."/>
        </authorList>
    </citation>
    <scope>NUCLEOTIDE SEQUENCE [LARGE SCALE GENOMIC DNA]</scope>
    <source>
        <strain evidence="7">cv. Red5</strain>
    </source>
</reference>
<dbReference type="Gramene" id="PSS12120">
    <property type="protein sequence ID" value="PSS12120"/>
    <property type="gene ID" value="CEY00_Acc16331"/>
</dbReference>
<dbReference type="GO" id="GO:0032790">
    <property type="term" value="P:ribosome disassembly"/>
    <property type="evidence" value="ECO:0007669"/>
    <property type="project" value="TreeGrafter"/>
</dbReference>
<accession>A0A2R6QQD3</accession>
<comment type="caution">
    <text evidence="6">The sequence shown here is derived from an EMBL/GenBank/DDBJ whole genome shotgun (WGS) entry which is preliminary data.</text>
</comment>
<name>A0A2R6QQD3_ACTCC</name>
<feature type="compositionally biased region" description="Polar residues" evidence="4">
    <location>
        <begin position="529"/>
        <end position="548"/>
    </location>
</feature>
<evidence type="ECO:0000259" key="5">
    <source>
        <dbReference type="Pfam" id="PF05198"/>
    </source>
</evidence>
<keyword evidence="2 6" id="KW-0396">Initiation factor</keyword>
<evidence type="ECO:0000313" key="7">
    <source>
        <dbReference type="Proteomes" id="UP000241394"/>
    </source>
</evidence>
<sequence>MVFWCRIKQKKLISLSNQFKRCYFNVPRPCLANYTVSSTRIWVLENPTSIIRKTQFEFANNARFFAAPVQAKPKQEQRDTSGPRLNDKIKAEFVRLVTEEGHCVVSRREALERARCLDLDLVEVQRNAKPPVCKIMDYHKEKYKQQVKDKDRCKSKSEVTLRKGDCKEVRFSGKTEQKDLQMKADMVKRLMERGYRVKCMAMGTEDQDLGGLLSRLSSLIEDVSLVECGPRVEKKQAFVIVRHVKFGPPKKGLAKKPSQVVGFASPEVQTVATSPLTVNPLMLNQSPIQFEETENLESEEDEILSDEGDTLVPTSMKMPDKDIRKKDSTWSVFDANDDLNSVFDFGDEAKVAKCSGDAQMNSAPEKIPSATNNFSDFVCPRPVDSSRSENGYRMEPRNNYPPAKLIDGKGTSARVSSRLQPQFLKQDRQPQFDLDVPPSARETKRIETPSSLAPSYGIFSAPKVGDSPESNGLPAEANRYSNRNNFDSTRHPRPRGVSANPHSPSSNTDRGGRTGADNGGQGKWGILSRESSNVIPSRNSESQAKFQR</sequence>
<feature type="compositionally biased region" description="Gly residues" evidence="4">
    <location>
        <begin position="513"/>
        <end position="523"/>
    </location>
</feature>
<feature type="domain" description="Translation initiation factor 3 N-terminal" evidence="5">
    <location>
        <begin position="86"/>
        <end position="151"/>
    </location>
</feature>
<dbReference type="Pfam" id="PF05198">
    <property type="entry name" value="IF3_N"/>
    <property type="match status" value="1"/>
</dbReference>
<feature type="compositionally biased region" description="Basic and acidic residues" evidence="4">
    <location>
        <begin position="384"/>
        <end position="396"/>
    </location>
</feature>
<dbReference type="Gene3D" id="3.30.110.10">
    <property type="entry name" value="Translation initiation factor 3 (IF-3), C-terminal domain"/>
    <property type="match status" value="1"/>
</dbReference>
<dbReference type="PANTHER" id="PTHR10938">
    <property type="entry name" value="TRANSLATION INITIATION FACTOR IF-3"/>
    <property type="match status" value="1"/>
</dbReference>
<evidence type="ECO:0000256" key="1">
    <source>
        <dbReference type="ARBA" id="ARBA00005439"/>
    </source>
</evidence>
<evidence type="ECO:0000313" key="6">
    <source>
        <dbReference type="EMBL" id="PSS12120.1"/>
    </source>
</evidence>
<feature type="region of interest" description="Disordered" evidence="4">
    <location>
        <begin position="364"/>
        <end position="548"/>
    </location>
</feature>
<dbReference type="NCBIfam" id="TIGR00168">
    <property type="entry name" value="infC"/>
    <property type="match status" value="1"/>
</dbReference>
<keyword evidence="7" id="KW-1185">Reference proteome</keyword>
<dbReference type="FunCoup" id="A0A2R6QQD3">
    <property type="interactions" value="1150"/>
</dbReference>